<dbReference type="SMART" id="SM00091">
    <property type="entry name" value="PAS"/>
    <property type="match status" value="2"/>
</dbReference>
<dbReference type="SUPFAM" id="SSF46689">
    <property type="entry name" value="Homeodomain-like"/>
    <property type="match status" value="1"/>
</dbReference>
<proteinExistence type="predicted"/>
<name>A0A2R8BWY7_9RHOB</name>
<dbReference type="GO" id="GO:0043565">
    <property type="term" value="F:sequence-specific DNA binding"/>
    <property type="evidence" value="ECO:0007669"/>
    <property type="project" value="InterPro"/>
</dbReference>
<keyword evidence="3" id="KW-1185">Reference proteome</keyword>
<dbReference type="Gene3D" id="3.30.450.20">
    <property type="entry name" value="PAS domain"/>
    <property type="match status" value="2"/>
</dbReference>
<dbReference type="CDD" id="cd00130">
    <property type="entry name" value="PAS"/>
    <property type="match status" value="1"/>
</dbReference>
<dbReference type="EMBL" id="ONZF01000005">
    <property type="protein sequence ID" value="SPJ24674.1"/>
    <property type="molecule type" value="Genomic_DNA"/>
</dbReference>
<dbReference type="GO" id="GO:0006355">
    <property type="term" value="P:regulation of DNA-templated transcription"/>
    <property type="evidence" value="ECO:0007669"/>
    <property type="project" value="InterPro"/>
</dbReference>
<evidence type="ECO:0000313" key="3">
    <source>
        <dbReference type="Proteomes" id="UP000244912"/>
    </source>
</evidence>
<dbReference type="Gene3D" id="1.10.10.60">
    <property type="entry name" value="Homeodomain-like"/>
    <property type="match status" value="1"/>
</dbReference>
<dbReference type="Gene3D" id="1.20.5.430">
    <property type="match status" value="1"/>
</dbReference>
<organism evidence="2 3">
    <name type="scientific">Palleronia abyssalis</name>
    <dbReference type="NCBI Taxonomy" id="1501240"/>
    <lineage>
        <taxon>Bacteria</taxon>
        <taxon>Pseudomonadati</taxon>
        <taxon>Pseudomonadota</taxon>
        <taxon>Alphaproteobacteria</taxon>
        <taxon>Rhodobacterales</taxon>
        <taxon>Roseobacteraceae</taxon>
        <taxon>Palleronia</taxon>
    </lineage>
</organism>
<feature type="domain" description="PAS" evidence="1">
    <location>
        <begin position="177"/>
        <end position="244"/>
    </location>
</feature>
<dbReference type="SUPFAM" id="SSF55785">
    <property type="entry name" value="PYP-like sensor domain (PAS domain)"/>
    <property type="match status" value="2"/>
</dbReference>
<dbReference type="InterPro" id="IPR013767">
    <property type="entry name" value="PAS_fold"/>
</dbReference>
<dbReference type="InterPro" id="IPR009057">
    <property type="entry name" value="Homeodomain-like_sf"/>
</dbReference>
<accession>A0A2R8BWY7</accession>
<dbReference type="AlphaFoldDB" id="A0A2R8BWY7"/>
<dbReference type="InterPro" id="IPR000014">
    <property type="entry name" value="PAS"/>
</dbReference>
<sequence length="486" mass="52850">MTTERTEQIKTDVELQLGNSMTSRGTRYWSNGAIPLIGPDVLGEIIAACSDISVVVSDMGDILSVMVNPNHESHGVLIDWEGQDMRSFLASESIPKFDRKMSEILSGAATSRPVELNHTAKTGLTFPLSYSFHTIGPDGAILMMGRDLRPIAQMQQQLVDAQIALERDYEKQRETSTRLKVLLETTRDAVVFVSAASGRIVDLNGRAARLLRGTLDEINGTLLSRWIASPEGELDLRALVGVAQGDDTTPLTLVLPSTRSEVQLRPTLFRAAGERLILCRFDRGSEPTLTSETDSRARRLFENTPDGVVFVDRAGAVLAANDAFLALSDLGDTAAARSKSLADLLVRGGVDAKVILDNAVRNGQMRNYATRLVTPFGAEIPVEISAVYLEDPSKPAIGLAIRDTSRADGVRTGTVESNVRPSRDLVGSATLKEIVAETTEVIEKICIETAIELTDNNRVAAADMLGLSRQSLYVKLRKYGLLTRED</sequence>
<dbReference type="InterPro" id="IPR035965">
    <property type="entry name" value="PAS-like_dom_sf"/>
</dbReference>
<dbReference type="Pfam" id="PF00989">
    <property type="entry name" value="PAS"/>
    <property type="match status" value="1"/>
</dbReference>
<protein>
    <recommendedName>
        <fullName evidence="1">PAS domain-containing protein</fullName>
    </recommendedName>
</protein>
<gene>
    <name evidence="2" type="ORF">PAA8504_02511</name>
</gene>
<dbReference type="NCBIfam" id="TIGR02040">
    <property type="entry name" value="PpsR-CrtJ"/>
    <property type="match status" value="1"/>
</dbReference>
<reference evidence="2 3" key="1">
    <citation type="submission" date="2018-03" db="EMBL/GenBank/DDBJ databases">
        <authorList>
            <person name="Keele B.F."/>
        </authorList>
    </citation>
    <scope>NUCLEOTIDE SEQUENCE [LARGE SCALE GENOMIC DNA]</scope>
    <source>
        <strain evidence="2 3">CECT 8504</strain>
    </source>
</reference>
<dbReference type="InterPro" id="IPR002197">
    <property type="entry name" value="HTH_Fis"/>
</dbReference>
<dbReference type="Pfam" id="PF13188">
    <property type="entry name" value="PAS_8"/>
    <property type="match status" value="1"/>
</dbReference>
<evidence type="ECO:0000259" key="1">
    <source>
        <dbReference type="SMART" id="SM00091"/>
    </source>
</evidence>
<dbReference type="Pfam" id="PF02954">
    <property type="entry name" value="HTH_8"/>
    <property type="match status" value="1"/>
</dbReference>
<dbReference type="InterPro" id="IPR011785">
    <property type="entry name" value="Tscrpt_reg_PpsR-CrtJ"/>
</dbReference>
<dbReference type="Proteomes" id="UP000244912">
    <property type="component" value="Unassembled WGS sequence"/>
</dbReference>
<evidence type="ECO:0000313" key="2">
    <source>
        <dbReference type="EMBL" id="SPJ24674.1"/>
    </source>
</evidence>
<dbReference type="PRINTS" id="PR01590">
    <property type="entry name" value="HTHFIS"/>
</dbReference>
<feature type="domain" description="PAS" evidence="1">
    <location>
        <begin position="295"/>
        <end position="361"/>
    </location>
</feature>